<dbReference type="InterPro" id="IPR050248">
    <property type="entry name" value="Polysacc_deacetylase_ArnD"/>
</dbReference>
<dbReference type="Pfam" id="PF01522">
    <property type="entry name" value="Polysacc_deac_1"/>
    <property type="match status" value="1"/>
</dbReference>
<dbReference type="GO" id="GO:0016810">
    <property type="term" value="F:hydrolase activity, acting on carbon-nitrogen (but not peptide) bonds"/>
    <property type="evidence" value="ECO:0007669"/>
    <property type="project" value="InterPro"/>
</dbReference>
<gene>
    <name evidence="3" type="ORF">A3864_00640</name>
</gene>
<evidence type="ECO:0000259" key="2">
    <source>
        <dbReference type="PROSITE" id="PS51677"/>
    </source>
</evidence>
<dbReference type="PANTHER" id="PTHR10587">
    <property type="entry name" value="GLYCOSYL TRANSFERASE-RELATED"/>
    <property type="match status" value="1"/>
</dbReference>
<dbReference type="AlphaFoldDB" id="A0AAX1QDQ3"/>
<feature type="domain" description="NodB homology" evidence="2">
    <location>
        <begin position="217"/>
        <end position="399"/>
    </location>
</feature>
<feature type="region of interest" description="Disordered" evidence="1">
    <location>
        <begin position="35"/>
        <end position="215"/>
    </location>
</feature>
<accession>A0AAX1QDQ3</accession>
<feature type="compositionally biased region" description="Polar residues" evidence="1">
    <location>
        <begin position="102"/>
        <end position="122"/>
    </location>
</feature>
<proteinExistence type="predicted"/>
<evidence type="ECO:0000313" key="4">
    <source>
        <dbReference type="Proteomes" id="UP000250174"/>
    </source>
</evidence>
<dbReference type="SUPFAM" id="SSF88713">
    <property type="entry name" value="Glycoside hydrolase/deacetylase"/>
    <property type="match status" value="1"/>
</dbReference>
<dbReference type="Proteomes" id="UP000250174">
    <property type="component" value="Unassembled WGS sequence"/>
</dbReference>
<dbReference type="Gene3D" id="3.20.20.370">
    <property type="entry name" value="Glycoside hydrolase/deacetylase"/>
    <property type="match status" value="1"/>
</dbReference>
<dbReference type="EMBL" id="LVYK01000001">
    <property type="protein sequence ID" value="RAS82048.1"/>
    <property type="molecule type" value="Genomic_DNA"/>
</dbReference>
<dbReference type="GO" id="GO:0005975">
    <property type="term" value="P:carbohydrate metabolic process"/>
    <property type="evidence" value="ECO:0007669"/>
    <property type="project" value="InterPro"/>
</dbReference>
<dbReference type="InterPro" id="IPR002509">
    <property type="entry name" value="NODB_dom"/>
</dbReference>
<feature type="compositionally biased region" description="Basic and acidic residues" evidence="1">
    <location>
        <begin position="88"/>
        <end position="101"/>
    </location>
</feature>
<feature type="compositionally biased region" description="Low complexity" evidence="1">
    <location>
        <begin position="186"/>
        <end position="201"/>
    </location>
</feature>
<feature type="compositionally biased region" description="Basic and acidic residues" evidence="1">
    <location>
        <begin position="45"/>
        <end position="78"/>
    </location>
</feature>
<sequence>MKQKEGNKKGWSNSVKKIAIGAAVVLISLGGVAAVEKAQSSTDKSSMEKSVDSPEEKMKTEAIQQEEKKEQASIHKNEEQEEPNQASQEKENQASQEKENQAENSVESNQSIEEAAKQQNKSIPDMKAEEVKEKEKEKAQKGKKAQETEEKKETKPKVDEEEKADKENKEEKKQENVSSSPDNKQEQASSQQSQNQTTPSTPELPTAPSSEENQEEKVVYLTFDDGPSTHTQEILQILDAHNAKGTFFMLGPNMKRFPEATKAIVEGGHEPALHGVSHDAQQIYQSKDTVVGEMKAAQDDLYNLTGVRTNLIRTPYGSVPYMKPEYLAAVHQNGFELWDWNIDSLDWKYKDARYVNGVIHDIETKSFKEPVILLHDKQTTAQHLNDLLDYLSAHGYKMKPLDDTLPVVHF</sequence>
<reference evidence="3 4" key="1">
    <citation type="submission" date="2016-03" db="EMBL/GenBank/DDBJ databases">
        <title>Comparison of Bacillus endophyticus and B. anthracis characteristics using whole genome sequence analysis and microbiological techniques.</title>
        <authorList>
            <person name="Lekota K.E."/>
            <person name="Mafofo J."/>
            <person name="Rees J."/>
            <person name="Muchadeyi F.C."/>
            <person name="Madoroba E."/>
            <person name="Van Heerden H."/>
        </authorList>
    </citation>
    <scope>NUCLEOTIDE SEQUENCE [LARGE SCALE GENOMIC DNA]</scope>
    <source>
        <strain evidence="3 4">3631_10C</strain>
    </source>
</reference>
<feature type="compositionally biased region" description="Basic and acidic residues" evidence="1">
    <location>
        <begin position="124"/>
        <end position="175"/>
    </location>
</feature>
<name>A0AAX1QDQ3_9BACI</name>
<comment type="caution">
    <text evidence="3">The sequence shown here is derived from an EMBL/GenBank/DDBJ whole genome shotgun (WGS) entry which is preliminary data.</text>
</comment>
<organism evidence="3 4">
    <name type="scientific">Priestia endophytica</name>
    <dbReference type="NCBI Taxonomy" id="135735"/>
    <lineage>
        <taxon>Bacteria</taxon>
        <taxon>Bacillati</taxon>
        <taxon>Bacillota</taxon>
        <taxon>Bacilli</taxon>
        <taxon>Bacillales</taxon>
        <taxon>Bacillaceae</taxon>
        <taxon>Priestia</taxon>
    </lineage>
</organism>
<dbReference type="PANTHER" id="PTHR10587:SF125">
    <property type="entry name" value="POLYSACCHARIDE DEACETYLASE YHEN-RELATED"/>
    <property type="match status" value="1"/>
</dbReference>
<dbReference type="InterPro" id="IPR011330">
    <property type="entry name" value="Glyco_hydro/deAcase_b/a-brl"/>
</dbReference>
<evidence type="ECO:0000256" key="1">
    <source>
        <dbReference type="SAM" id="MobiDB-lite"/>
    </source>
</evidence>
<dbReference type="CDD" id="cd10944">
    <property type="entry name" value="CE4_SmPgdA_like"/>
    <property type="match status" value="1"/>
</dbReference>
<dbReference type="PROSITE" id="PS51677">
    <property type="entry name" value="NODB"/>
    <property type="match status" value="1"/>
</dbReference>
<dbReference type="RefSeq" id="WP_111925513.1">
    <property type="nucleotide sequence ID" value="NZ_LVYK01000001.1"/>
</dbReference>
<evidence type="ECO:0000313" key="3">
    <source>
        <dbReference type="EMBL" id="RAS82048.1"/>
    </source>
</evidence>
<protein>
    <recommendedName>
        <fullName evidence="2">NodB homology domain-containing protein</fullName>
    </recommendedName>
</protein>